<gene>
    <name evidence="2" type="ORF">ACH5RR_041506</name>
</gene>
<dbReference type="AlphaFoldDB" id="A0ABD2XX20"/>
<evidence type="ECO:0000313" key="2">
    <source>
        <dbReference type="EMBL" id="KAL3498774.1"/>
    </source>
</evidence>
<dbReference type="PANTHER" id="PTHR47481">
    <property type="match status" value="1"/>
</dbReference>
<organism evidence="2 3">
    <name type="scientific">Cinchona calisaya</name>
    <dbReference type="NCBI Taxonomy" id="153742"/>
    <lineage>
        <taxon>Eukaryota</taxon>
        <taxon>Viridiplantae</taxon>
        <taxon>Streptophyta</taxon>
        <taxon>Embryophyta</taxon>
        <taxon>Tracheophyta</taxon>
        <taxon>Spermatophyta</taxon>
        <taxon>Magnoliopsida</taxon>
        <taxon>eudicotyledons</taxon>
        <taxon>Gunneridae</taxon>
        <taxon>Pentapetalae</taxon>
        <taxon>asterids</taxon>
        <taxon>lamiids</taxon>
        <taxon>Gentianales</taxon>
        <taxon>Rubiaceae</taxon>
        <taxon>Cinchonoideae</taxon>
        <taxon>Cinchoneae</taxon>
        <taxon>Cinchona</taxon>
    </lineage>
</organism>
<dbReference type="EMBL" id="JBJUIK010000017">
    <property type="protein sequence ID" value="KAL3498774.1"/>
    <property type="molecule type" value="Genomic_DNA"/>
</dbReference>
<feature type="region of interest" description="Disordered" evidence="1">
    <location>
        <begin position="120"/>
        <end position="145"/>
    </location>
</feature>
<keyword evidence="3" id="KW-1185">Reference proteome</keyword>
<feature type="compositionally biased region" description="Low complexity" evidence="1">
    <location>
        <begin position="120"/>
        <end position="132"/>
    </location>
</feature>
<sequence>MRLLAYSLCQQISKSAYEINLLGLQRMFPLLLTIYSTIGLCPDELATARAPVTNEELIVKIFSDLGPKYPEISAADRAHDTAITYKELYEKLVDHELFLKHEDMKKTPTLITAAITQKNNNNKNNYRSNNSSWQSSIPKNNGQSA</sequence>
<protein>
    <submittedName>
        <fullName evidence="2">Uncharacterized protein</fullName>
    </submittedName>
</protein>
<proteinExistence type="predicted"/>
<name>A0ABD2XX20_9GENT</name>
<feature type="compositionally biased region" description="Polar residues" evidence="1">
    <location>
        <begin position="133"/>
        <end position="145"/>
    </location>
</feature>
<dbReference type="PANTHER" id="PTHR47481:SF21">
    <property type="entry name" value="BASIC-LEUCINE ZIPPER TRANSCRIPTION FACTOR Q-RELATED"/>
    <property type="match status" value="1"/>
</dbReference>
<dbReference type="Proteomes" id="UP001630127">
    <property type="component" value="Unassembled WGS sequence"/>
</dbReference>
<reference evidence="2 3" key="1">
    <citation type="submission" date="2024-11" db="EMBL/GenBank/DDBJ databases">
        <title>A near-complete genome assembly of Cinchona calisaya.</title>
        <authorList>
            <person name="Lian D.C."/>
            <person name="Zhao X.W."/>
            <person name="Wei L."/>
        </authorList>
    </citation>
    <scope>NUCLEOTIDE SEQUENCE [LARGE SCALE GENOMIC DNA]</scope>
    <source>
        <tissue evidence="2">Nenye</tissue>
    </source>
</reference>
<evidence type="ECO:0000256" key="1">
    <source>
        <dbReference type="SAM" id="MobiDB-lite"/>
    </source>
</evidence>
<accession>A0ABD2XX20</accession>
<comment type="caution">
    <text evidence="2">The sequence shown here is derived from an EMBL/GenBank/DDBJ whole genome shotgun (WGS) entry which is preliminary data.</text>
</comment>
<evidence type="ECO:0000313" key="3">
    <source>
        <dbReference type="Proteomes" id="UP001630127"/>
    </source>
</evidence>